<dbReference type="RefSeq" id="WP_185444834.1">
    <property type="nucleotide sequence ID" value="NZ_CP043661.1"/>
</dbReference>
<evidence type="ECO:0000256" key="1">
    <source>
        <dbReference type="SAM" id="Coils"/>
    </source>
</evidence>
<dbReference type="Gene3D" id="3.40.50.300">
    <property type="entry name" value="P-loop containing nucleotide triphosphate hydrolases"/>
    <property type="match status" value="2"/>
</dbReference>
<evidence type="ECO:0000313" key="4">
    <source>
        <dbReference type="EMBL" id="QNE22422.1"/>
    </source>
</evidence>
<dbReference type="Proteomes" id="UP000515563">
    <property type="component" value="Chromosome"/>
</dbReference>
<feature type="region of interest" description="Disordered" evidence="2">
    <location>
        <begin position="549"/>
        <end position="568"/>
    </location>
</feature>
<dbReference type="InterPro" id="IPR027417">
    <property type="entry name" value="P-loop_NTPase"/>
</dbReference>
<evidence type="ECO:0000259" key="3">
    <source>
        <dbReference type="Pfam" id="PF13175"/>
    </source>
</evidence>
<evidence type="ECO:0000256" key="2">
    <source>
        <dbReference type="SAM" id="MobiDB-lite"/>
    </source>
</evidence>
<dbReference type="AlphaFoldDB" id="A0A7G6X857"/>
<dbReference type="Pfam" id="PF13175">
    <property type="entry name" value="AAA_15"/>
    <property type="match status" value="1"/>
</dbReference>
<feature type="coiled-coil region" evidence="1">
    <location>
        <begin position="602"/>
        <end position="682"/>
    </location>
</feature>
<organism evidence="4 5">
    <name type="scientific">Kribbella qitaiheensis</name>
    <dbReference type="NCBI Taxonomy" id="1544730"/>
    <lineage>
        <taxon>Bacteria</taxon>
        <taxon>Bacillati</taxon>
        <taxon>Actinomycetota</taxon>
        <taxon>Actinomycetes</taxon>
        <taxon>Propionibacteriales</taxon>
        <taxon>Kribbellaceae</taxon>
        <taxon>Kribbella</taxon>
    </lineage>
</organism>
<evidence type="ECO:0000313" key="5">
    <source>
        <dbReference type="Proteomes" id="UP000515563"/>
    </source>
</evidence>
<gene>
    <name evidence="4" type="ORF">F1D05_36650</name>
</gene>
<dbReference type="KEGG" id="kqi:F1D05_36650"/>
<sequence length="923" mass="100845">MRLHSLTLRNFRGVKDRTVELPALGTTVVVGDNEVGKSSLVEAFALVFDYPDDSKSKRILDIQPVGQDVAPEVTVQLTLGGGELTYTKRWLKNRATELTILESDGRRQSWTGREAHNEAERLFHEHVDPVLWQTLMVGQGQSLVLPTPADAEPLITAVTAESGTPVDGASMPLVLAVEHEYLRYWTRGGRPTGDFARSAKTVEAAELTAAQALKAMDEVVADIRRAERLALDLDDLSGRLGDHLKSVEELRERKQATDEILLRRDSVRARAETARARLENHTRTRVERERMLAELEKLTKSNAELAERRKDAETVAKKAAETVHAAEAALAEVVELKDERRGDLHVAERLVAKLTDRAELDRLLVQQTELVDVRARIATAGLVLDGVKVDEALVAALENARARVVEARAALAAGVPEVSVRRFGAEAVRLSGTGLDAGAEVPAELADEIQILVSGELVIDVPGQVEVRVQAGGEAATLRSRLDEAVRLEKDLLKRGRVKDLPAARELLRKVDTVSAELQEARRTERSLTANGDPSERITLLCARLGVSSTGEEEEEAKPAGKRLTPVEDVPGQMSLFSQFEEEEGTFEFEDLVVPALEGGELGAAERSLENARAELAIAERLLSDAEFAAAQSRKAAEEDRSEAQQARARSELAGERLAAAIEALEAARAVLADEDVDAEEEKATAEVEAVLDELTAVQTQADEVGADEAAGLLGDALAVATRLQGERDVLRDSLRTTEGRLEQSGRDGLGTRREMAELELAAIRAEHEGLKRRADAARRVYETLGRHRAEAQTKYSEPLQTRIESLGRSVYGPSFKVWLDDDLAVAERELDGNRLRVEALSTGAQEQLAIITRLAISHLVSTGDSSVPVIFDDALGWSDKGRLRDMGALLGRAGDHGQVIILTCMPERYEYVPRATYIKLES</sequence>
<feature type="domain" description="Endonuclease GajA/Old nuclease/RecF-like AAA" evidence="3">
    <location>
        <begin position="1"/>
        <end position="51"/>
    </location>
</feature>
<name>A0A7G6X857_9ACTN</name>
<dbReference type="SUPFAM" id="SSF52540">
    <property type="entry name" value="P-loop containing nucleoside triphosphate hydrolases"/>
    <property type="match status" value="1"/>
</dbReference>
<dbReference type="PANTHER" id="PTHR41259:SF1">
    <property type="entry name" value="DOUBLE-STRAND BREAK REPAIR RAD50 ATPASE, PUTATIVE-RELATED"/>
    <property type="match status" value="1"/>
</dbReference>
<proteinExistence type="predicted"/>
<dbReference type="PANTHER" id="PTHR41259">
    <property type="entry name" value="DOUBLE-STRAND BREAK REPAIR RAD50 ATPASE, PUTATIVE-RELATED"/>
    <property type="match status" value="1"/>
</dbReference>
<reference evidence="4 5" key="2">
    <citation type="journal article" date="2020" name="Microbiol. Resour. Announc.">
        <title>Antarctic desert soil bacteria exhibit high novel natural product potential, evaluated through long-read genome sequencing and comparative genomics.</title>
        <authorList>
            <person name="Benaud N."/>
            <person name="Edwards R.J."/>
            <person name="Amos T.G."/>
            <person name="D'Agostino P.M."/>
            <person name="Gutierrez-Chavez C."/>
            <person name="Montgomery K."/>
            <person name="Nicetic I."/>
            <person name="Ferrari B.C."/>
        </authorList>
    </citation>
    <scope>NUCLEOTIDE SEQUENCE [LARGE SCALE GENOMIC DNA]</scope>
    <source>
        <strain evidence="4 5">SPB151</strain>
    </source>
</reference>
<dbReference type="EMBL" id="CP043661">
    <property type="protein sequence ID" value="QNE22422.1"/>
    <property type="molecule type" value="Genomic_DNA"/>
</dbReference>
<accession>A0A7G6X857</accession>
<feature type="coiled-coil region" evidence="1">
    <location>
        <begin position="754"/>
        <end position="781"/>
    </location>
</feature>
<keyword evidence="1" id="KW-0175">Coiled coil</keyword>
<dbReference type="InterPro" id="IPR041685">
    <property type="entry name" value="AAA_GajA/Old/RecF-like"/>
</dbReference>
<reference evidence="5" key="1">
    <citation type="submission" date="2019-09" db="EMBL/GenBank/DDBJ databases">
        <title>Antimicrobial potential of Antarctic Bacteria.</title>
        <authorList>
            <person name="Benaud N."/>
            <person name="Edwards R.J."/>
            <person name="Ferrari B.C."/>
        </authorList>
    </citation>
    <scope>NUCLEOTIDE SEQUENCE [LARGE SCALE GENOMIC DNA]</scope>
    <source>
        <strain evidence="5">SPB151</strain>
    </source>
</reference>
<feature type="coiled-coil region" evidence="1">
    <location>
        <begin position="209"/>
        <end position="322"/>
    </location>
</feature>
<feature type="coiled-coil region" evidence="1">
    <location>
        <begin position="504"/>
        <end position="531"/>
    </location>
</feature>
<keyword evidence="5" id="KW-1185">Reference proteome</keyword>
<protein>
    <submittedName>
        <fullName evidence="4">AAA family ATPase</fullName>
    </submittedName>
</protein>